<dbReference type="OrthoDB" id="9812933at2"/>
<evidence type="ECO:0000313" key="3">
    <source>
        <dbReference type="EMBL" id="QDZ02713.1"/>
    </source>
</evidence>
<dbReference type="AlphaFoldDB" id="A0A5B8L4N8"/>
<keyword evidence="4" id="KW-1185">Reference proteome</keyword>
<sequence length="445" mass="48064">MMLRAVLAALLLGTAIAPAAGQGAAMEPFKMVRSLQLVQDRLARGDHAALPMQRKLLELTDERFRTVTKEEFTDRRNFTALMVYAMSGGNPDTLDIVLSRLVPEGSDRSLGQGVLAYMRGQLPKAAEELAALDPMSLEPEVGAYLALVKGSIIALRQPGTAVGFMDQARLLAPGTLVEEAALRRSLPASIALDQPDRFMTTVERYVRRFLASPYASEFADAFVEGLVTFGDRIDAERIDGIVSLMRPAQQEAIYLRLARRSTIKGQVQRSAFASQKAREVARMAHSPEDPRATLYAALASITAENAREVVASLEKVDPSKLSPRDRRLFLAARAIADEMLSPPAPLPAVAEIDASSAKADEDEIPAEKTAEMSAPETENPQKATKSAEKQIADMIENGGTPASDGRPAGPPDEGTSRNAGLVSSVRSKLDAIDKMLEAADERELK</sequence>
<feature type="signal peptide" evidence="2">
    <location>
        <begin position="1"/>
        <end position="19"/>
    </location>
</feature>
<feature type="region of interest" description="Disordered" evidence="1">
    <location>
        <begin position="353"/>
        <end position="424"/>
    </location>
</feature>
<keyword evidence="2" id="KW-0732">Signal</keyword>
<name>A0A5B8L4N8_9HYPH</name>
<dbReference type="Proteomes" id="UP000321389">
    <property type="component" value="Chromosome"/>
</dbReference>
<dbReference type="EMBL" id="CP042301">
    <property type="protein sequence ID" value="QDZ02713.1"/>
    <property type="molecule type" value="Genomic_DNA"/>
</dbReference>
<protein>
    <submittedName>
        <fullName evidence="3">Chemotaxis protein MotC</fullName>
    </submittedName>
</protein>
<evidence type="ECO:0000313" key="4">
    <source>
        <dbReference type="Proteomes" id="UP000321389"/>
    </source>
</evidence>
<proteinExistence type="predicted"/>
<feature type="chain" id="PRO_5022818710" evidence="2">
    <location>
        <begin position="20"/>
        <end position="445"/>
    </location>
</feature>
<dbReference type="KEGG" id="niy:FQ775_21355"/>
<dbReference type="RefSeq" id="WP_146301348.1">
    <property type="nucleotide sequence ID" value="NZ_CP042301.2"/>
</dbReference>
<gene>
    <name evidence="3" type="ORF">FQ775_21355</name>
</gene>
<evidence type="ECO:0000256" key="1">
    <source>
        <dbReference type="SAM" id="MobiDB-lite"/>
    </source>
</evidence>
<evidence type="ECO:0000256" key="2">
    <source>
        <dbReference type="SAM" id="SignalP"/>
    </source>
</evidence>
<organism evidence="3 4">
    <name type="scientific">Nitratireductor mangrovi</name>
    <dbReference type="NCBI Taxonomy" id="2599600"/>
    <lineage>
        <taxon>Bacteria</taxon>
        <taxon>Pseudomonadati</taxon>
        <taxon>Pseudomonadota</taxon>
        <taxon>Alphaproteobacteria</taxon>
        <taxon>Hyphomicrobiales</taxon>
        <taxon>Phyllobacteriaceae</taxon>
        <taxon>Nitratireductor</taxon>
    </lineage>
</organism>
<accession>A0A5B8L4N8</accession>
<reference evidence="3" key="1">
    <citation type="submission" date="2020-04" db="EMBL/GenBank/DDBJ databases">
        <title>Nitratireductor sp. nov. isolated from mangrove soil.</title>
        <authorList>
            <person name="Ye Y."/>
        </authorList>
    </citation>
    <scope>NUCLEOTIDE SEQUENCE</scope>
    <source>
        <strain evidence="3">SY7</strain>
    </source>
</reference>